<gene>
    <name evidence="10" type="ORF">Micbo1qcDRAFT_213918</name>
</gene>
<evidence type="ECO:0000256" key="3">
    <source>
        <dbReference type="ARBA" id="ARBA00022448"/>
    </source>
</evidence>
<dbReference type="InterPro" id="IPR003663">
    <property type="entry name" value="Sugar/inositol_transpt"/>
</dbReference>
<dbReference type="Pfam" id="PF00083">
    <property type="entry name" value="Sugar_tr"/>
    <property type="match status" value="1"/>
</dbReference>
<dbReference type="AlphaFoldDB" id="A0A136IV97"/>
<evidence type="ECO:0000256" key="1">
    <source>
        <dbReference type="ARBA" id="ARBA00004141"/>
    </source>
</evidence>
<comment type="similarity">
    <text evidence="2 7">Belongs to the major facilitator superfamily. Sugar transporter (TC 2.A.1.1) family.</text>
</comment>
<keyword evidence="4 8" id="KW-0812">Transmembrane</keyword>
<feature type="transmembrane region" description="Helical" evidence="8">
    <location>
        <begin position="442"/>
        <end position="465"/>
    </location>
</feature>
<evidence type="ECO:0000256" key="4">
    <source>
        <dbReference type="ARBA" id="ARBA00022692"/>
    </source>
</evidence>
<dbReference type="InterPro" id="IPR036259">
    <property type="entry name" value="MFS_trans_sf"/>
</dbReference>
<dbReference type="PANTHER" id="PTHR48022">
    <property type="entry name" value="PLASTIDIC GLUCOSE TRANSPORTER 4"/>
    <property type="match status" value="1"/>
</dbReference>
<dbReference type="Gene3D" id="1.20.1250.20">
    <property type="entry name" value="MFS general substrate transporter like domains"/>
    <property type="match status" value="1"/>
</dbReference>
<evidence type="ECO:0000256" key="6">
    <source>
        <dbReference type="ARBA" id="ARBA00023136"/>
    </source>
</evidence>
<evidence type="ECO:0000256" key="5">
    <source>
        <dbReference type="ARBA" id="ARBA00022989"/>
    </source>
</evidence>
<feature type="transmembrane region" description="Helical" evidence="8">
    <location>
        <begin position="193"/>
        <end position="216"/>
    </location>
</feature>
<evidence type="ECO:0000256" key="8">
    <source>
        <dbReference type="SAM" id="Phobius"/>
    </source>
</evidence>
<feature type="transmembrane region" description="Helical" evidence="8">
    <location>
        <begin position="477"/>
        <end position="493"/>
    </location>
</feature>
<feature type="domain" description="Major facilitator superfamily (MFS) profile" evidence="9">
    <location>
        <begin position="59"/>
        <end position="499"/>
    </location>
</feature>
<keyword evidence="5 8" id="KW-1133">Transmembrane helix</keyword>
<feature type="transmembrane region" description="Helical" evidence="8">
    <location>
        <begin position="102"/>
        <end position="122"/>
    </location>
</feature>
<feature type="transmembrane region" description="Helical" evidence="8">
    <location>
        <begin position="375"/>
        <end position="396"/>
    </location>
</feature>
<evidence type="ECO:0000259" key="9">
    <source>
        <dbReference type="PROSITE" id="PS50850"/>
    </source>
</evidence>
<dbReference type="EMBL" id="KQ964257">
    <property type="protein sequence ID" value="KXJ88785.1"/>
    <property type="molecule type" value="Genomic_DNA"/>
</dbReference>
<dbReference type="GO" id="GO:0016020">
    <property type="term" value="C:membrane"/>
    <property type="evidence" value="ECO:0007669"/>
    <property type="project" value="UniProtKB-SubCell"/>
</dbReference>
<protein>
    <submittedName>
        <fullName evidence="10">Putative MFS maltose permease</fullName>
    </submittedName>
</protein>
<dbReference type="NCBIfam" id="TIGR00879">
    <property type="entry name" value="SP"/>
    <property type="match status" value="1"/>
</dbReference>
<dbReference type="GO" id="GO:0005351">
    <property type="term" value="F:carbohydrate:proton symporter activity"/>
    <property type="evidence" value="ECO:0007669"/>
    <property type="project" value="TreeGrafter"/>
</dbReference>
<dbReference type="InParanoid" id="A0A136IV97"/>
<evidence type="ECO:0000256" key="2">
    <source>
        <dbReference type="ARBA" id="ARBA00010992"/>
    </source>
</evidence>
<dbReference type="SUPFAM" id="SSF103473">
    <property type="entry name" value="MFS general substrate transporter"/>
    <property type="match status" value="1"/>
</dbReference>
<organism evidence="10 11">
    <name type="scientific">Microdochium bolleyi</name>
    <dbReference type="NCBI Taxonomy" id="196109"/>
    <lineage>
        <taxon>Eukaryota</taxon>
        <taxon>Fungi</taxon>
        <taxon>Dikarya</taxon>
        <taxon>Ascomycota</taxon>
        <taxon>Pezizomycotina</taxon>
        <taxon>Sordariomycetes</taxon>
        <taxon>Xylariomycetidae</taxon>
        <taxon>Xylariales</taxon>
        <taxon>Microdochiaceae</taxon>
        <taxon>Microdochium</taxon>
    </lineage>
</organism>
<proteinExistence type="inferred from homology"/>
<keyword evidence="11" id="KW-1185">Reference proteome</keyword>
<keyword evidence="6 8" id="KW-0472">Membrane</keyword>
<dbReference type="InterPro" id="IPR020846">
    <property type="entry name" value="MFS_dom"/>
</dbReference>
<dbReference type="InterPro" id="IPR005828">
    <property type="entry name" value="MFS_sugar_transport-like"/>
</dbReference>
<feature type="transmembrane region" description="Helical" evidence="8">
    <location>
        <begin position="57"/>
        <end position="82"/>
    </location>
</feature>
<evidence type="ECO:0000256" key="7">
    <source>
        <dbReference type="RuleBase" id="RU003346"/>
    </source>
</evidence>
<feature type="transmembrane region" description="Helical" evidence="8">
    <location>
        <begin position="159"/>
        <end position="181"/>
    </location>
</feature>
<comment type="subcellular location">
    <subcellularLocation>
        <location evidence="1">Membrane</location>
        <topology evidence="1">Multi-pass membrane protein</topology>
    </subcellularLocation>
</comment>
<sequence length="540" mass="60445">MEAQQEHPQKSVEKRALTAALAAATIHNELAANAKNATNGEHDMTVWQGIKQYRKAVFWSVVFSLCIVMDGYDLGFTGTLYAHPAFQAQFGEPYKNGYQISAAWQTGFHVTGKVGNMIGVLLDGYFSERLGRRTVSLITLAMLAGLIFMQFFAETLTVFLVGRFLAGVPIGVFQAAANTYAAEVCPTVLRSYLTTYVCLCWVMGQFICAGVTYELSKLHNEWGWRIIIAVQWAWIPPLLVLIWFAPESPWWLVREERYDEAEKMVMRLTDGSVNPKESVAMMIHTTRLEVETGSGVSYLDCFKGTDLRRTEIACLVYGIQAGVGNPLQAYTTYFFQQAGLPTSESFKLNIGNNATSFVGTMLTWPLLYYFGRRTVFFGGLCCMTVLYFAIGFAGIPDITNTSANWARSSLLIIYLFFYCPTVGATVYVIVGEVGASRLRSKTVALARNFYCLVAIISGIIVPYMLNPTAWNWGAKAGFFYGGISIFCLVWVYLRLPEMKGRTYEELDILFDRRIAARRFKGECIDAYAEYDESTKIKGEA</sequence>
<dbReference type="OrthoDB" id="6612291at2759"/>
<keyword evidence="3 7" id="KW-0813">Transport</keyword>
<reference evidence="11" key="1">
    <citation type="submission" date="2016-02" db="EMBL/GenBank/DDBJ databases">
        <title>Draft genome sequence of Microdochium bolleyi, a fungal endophyte of beachgrass.</title>
        <authorList>
            <consortium name="DOE Joint Genome Institute"/>
            <person name="David A.S."/>
            <person name="May G."/>
            <person name="Haridas S."/>
            <person name="Lim J."/>
            <person name="Wang M."/>
            <person name="Labutti K."/>
            <person name="Lipzen A."/>
            <person name="Barry K."/>
            <person name="Grigoriev I.V."/>
        </authorList>
    </citation>
    <scope>NUCLEOTIDE SEQUENCE [LARGE SCALE GENOMIC DNA]</scope>
    <source>
        <strain evidence="11">J235TASD1</strain>
    </source>
</reference>
<dbReference type="FunFam" id="1.20.1250.20:FF:000078">
    <property type="entry name" value="MFS maltose transporter, putative"/>
    <property type="match status" value="1"/>
</dbReference>
<feature type="transmembrane region" description="Helical" evidence="8">
    <location>
        <begin position="408"/>
        <end position="430"/>
    </location>
</feature>
<feature type="transmembrane region" description="Helical" evidence="8">
    <location>
        <begin position="134"/>
        <end position="153"/>
    </location>
</feature>
<feature type="transmembrane region" description="Helical" evidence="8">
    <location>
        <begin position="222"/>
        <end position="244"/>
    </location>
</feature>
<name>A0A136IV97_9PEZI</name>
<dbReference type="InterPro" id="IPR050360">
    <property type="entry name" value="MFS_Sugar_Transporters"/>
</dbReference>
<dbReference type="PROSITE" id="PS50850">
    <property type="entry name" value="MFS"/>
    <property type="match status" value="1"/>
</dbReference>
<evidence type="ECO:0000313" key="11">
    <source>
        <dbReference type="Proteomes" id="UP000070501"/>
    </source>
</evidence>
<evidence type="ECO:0000313" key="10">
    <source>
        <dbReference type="EMBL" id="KXJ88785.1"/>
    </source>
</evidence>
<accession>A0A136IV97</accession>
<dbReference type="Proteomes" id="UP000070501">
    <property type="component" value="Unassembled WGS sequence"/>
</dbReference>
<dbReference type="PROSITE" id="PS00217">
    <property type="entry name" value="SUGAR_TRANSPORT_2"/>
    <property type="match status" value="1"/>
</dbReference>
<dbReference type="InterPro" id="IPR005829">
    <property type="entry name" value="Sugar_transporter_CS"/>
</dbReference>
<dbReference type="PANTHER" id="PTHR48022:SF83">
    <property type="entry name" value="MAJOR FACILITATOR SUPERFAMILY (MFS) PROFILE DOMAIN-CONTAINING PROTEIN"/>
    <property type="match status" value="1"/>
</dbReference>